<dbReference type="Pfam" id="PF00788">
    <property type="entry name" value="RA"/>
    <property type="match status" value="1"/>
</dbReference>
<dbReference type="InterPro" id="IPR029071">
    <property type="entry name" value="Ubiquitin-like_domsf"/>
</dbReference>
<evidence type="ECO:0008006" key="7">
    <source>
        <dbReference type="Google" id="ProtNLM"/>
    </source>
</evidence>
<gene>
    <name evidence="5" type="ORF">HYPSUDRAFT_62541</name>
</gene>
<dbReference type="PANTHER" id="PTHR46829:SF1">
    <property type="entry name" value="STERILE ALPHA MOTIF DOMAIN-CONTAINING PROTEIN 15"/>
    <property type="match status" value="1"/>
</dbReference>
<dbReference type="EMBL" id="KN817522">
    <property type="protein sequence ID" value="KJA28149.1"/>
    <property type="molecule type" value="Genomic_DNA"/>
</dbReference>
<reference evidence="6" key="1">
    <citation type="submission" date="2014-04" db="EMBL/GenBank/DDBJ databases">
        <title>Evolutionary Origins and Diversification of the Mycorrhizal Mutualists.</title>
        <authorList>
            <consortium name="DOE Joint Genome Institute"/>
            <consortium name="Mycorrhizal Genomics Consortium"/>
            <person name="Kohler A."/>
            <person name="Kuo A."/>
            <person name="Nagy L.G."/>
            <person name="Floudas D."/>
            <person name="Copeland A."/>
            <person name="Barry K.W."/>
            <person name="Cichocki N."/>
            <person name="Veneault-Fourrey C."/>
            <person name="LaButti K."/>
            <person name="Lindquist E.A."/>
            <person name="Lipzen A."/>
            <person name="Lundell T."/>
            <person name="Morin E."/>
            <person name="Murat C."/>
            <person name="Riley R."/>
            <person name="Ohm R."/>
            <person name="Sun H."/>
            <person name="Tunlid A."/>
            <person name="Henrissat B."/>
            <person name="Grigoriev I.V."/>
            <person name="Hibbett D.S."/>
            <person name="Martin F."/>
        </authorList>
    </citation>
    <scope>NUCLEOTIDE SEQUENCE [LARGE SCALE GENOMIC DNA]</scope>
    <source>
        <strain evidence="6">FD-334 SS-4</strain>
    </source>
</reference>
<feature type="domain" description="Ras-associating" evidence="4">
    <location>
        <begin position="204"/>
        <end position="278"/>
    </location>
</feature>
<evidence type="ECO:0000256" key="2">
    <source>
        <dbReference type="SAM" id="MobiDB-lite"/>
    </source>
</evidence>
<proteinExistence type="predicted"/>
<dbReference type="STRING" id="945553.A0A0D2PB99"/>
<dbReference type="SMART" id="SM00314">
    <property type="entry name" value="RA"/>
    <property type="match status" value="1"/>
</dbReference>
<dbReference type="Gene3D" id="3.10.20.90">
    <property type="entry name" value="Phosphatidylinositol 3-kinase Catalytic Subunit, Chain A, domain 1"/>
    <property type="match status" value="1"/>
</dbReference>
<dbReference type="Pfam" id="PF00536">
    <property type="entry name" value="SAM_1"/>
    <property type="match status" value="1"/>
</dbReference>
<evidence type="ECO:0000259" key="4">
    <source>
        <dbReference type="PROSITE" id="PS50200"/>
    </source>
</evidence>
<accession>A0A0D2PB99</accession>
<keyword evidence="6" id="KW-1185">Reference proteome</keyword>
<keyword evidence="1" id="KW-0175">Coiled coil</keyword>
<organism evidence="5 6">
    <name type="scientific">Hypholoma sublateritium (strain FD-334 SS-4)</name>
    <dbReference type="NCBI Taxonomy" id="945553"/>
    <lineage>
        <taxon>Eukaryota</taxon>
        <taxon>Fungi</taxon>
        <taxon>Dikarya</taxon>
        <taxon>Basidiomycota</taxon>
        <taxon>Agaricomycotina</taxon>
        <taxon>Agaricomycetes</taxon>
        <taxon>Agaricomycetidae</taxon>
        <taxon>Agaricales</taxon>
        <taxon>Agaricineae</taxon>
        <taxon>Strophariaceae</taxon>
        <taxon>Hypholoma</taxon>
    </lineage>
</organism>
<dbReference type="PROSITE" id="PS50200">
    <property type="entry name" value="RA"/>
    <property type="match status" value="1"/>
</dbReference>
<dbReference type="InterPro" id="IPR000159">
    <property type="entry name" value="RA_dom"/>
</dbReference>
<dbReference type="OrthoDB" id="8883818at2759"/>
<evidence type="ECO:0000259" key="3">
    <source>
        <dbReference type="PROSITE" id="PS50105"/>
    </source>
</evidence>
<feature type="domain" description="SAM" evidence="3">
    <location>
        <begin position="10"/>
        <end position="73"/>
    </location>
</feature>
<feature type="region of interest" description="Disordered" evidence="2">
    <location>
        <begin position="167"/>
        <end position="205"/>
    </location>
</feature>
<name>A0A0D2PB99_HYPSF</name>
<dbReference type="SUPFAM" id="SSF47769">
    <property type="entry name" value="SAM/Pointed domain"/>
    <property type="match status" value="1"/>
</dbReference>
<evidence type="ECO:0000313" key="6">
    <source>
        <dbReference type="Proteomes" id="UP000054270"/>
    </source>
</evidence>
<dbReference type="AlphaFoldDB" id="A0A0D2PB99"/>
<dbReference type="OMA" id="PINEWDY"/>
<feature type="compositionally biased region" description="Basic and acidic residues" evidence="2">
    <location>
        <begin position="195"/>
        <end position="205"/>
    </location>
</feature>
<sequence>MDLKKHILDWDETDVHQWLSSLGFAHYERQIKEHRIQGDSLCLVDTEGLRNIGVSSMGQRLSILKGIYEVKIAHNVEFGEDDYIPPSEAKEATSLEHLHSSVMDQAQRLRSLEENNRTINNAMRAFLDEITKLRLSMGLPAEEKIRKKIPYLRSDIEAIGRAALGSTQVTARQGNSSPPPTSQSISTAYSTPRSGSHDTSDTAKVSLDDPTWKVLPAALKKHRINTEEWPDYEMFITFGPQANRTKRLLQRDEKPLYLFKKLKDAKKNPAFVLKNMKDLRSSANDNHNNSSRESLPDTAQSFSRAYPTPNSSTIS</sequence>
<protein>
    <recommendedName>
        <fullName evidence="7">SAM domain-containing protein</fullName>
    </recommendedName>
</protein>
<dbReference type="Proteomes" id="UP000054270">
    <property type="component" value="Unassembled WGS sequence"/>
</dbReference>
<dbReference type="GO" id="GO:0007165">
    <property type="term" value="P:signal transduction"/>
    <property type="evidence" value="ECO:0007669"/>
    <property type="project" value="InterPro"/>
</dbReference>
<evidence type="ECO:0000313" key="5">
    <source>
        <dbReference type="EMBL" id="KJA28149.1"/>
    </source>
</evidence>
<evidence type="ECO:0000256" key="1">
    <source>
        <dbReference type="SAM" id="Coils"/>
    </source>
</evidence>
<dbReference type="PANTHER" id="PTHR46829">
    <property type="entry name" value="STERILE ALPHA MOTIF DOMAIN-CONTAINING PROTEIN 15"/>
    <property type="match status" value="1"/>
</dbReference>
<dbReference type="CDD" id="cd01786">
    <property type="entry name" value="RA_STE50"/>
    <property type="match status" value="1"/>
</dbReference>
<feature type="coiled-coil region" evidence="1">
    <location>
        <begin position="95"/>
        <end position="129"/>
    </location>
</feature>
<dbReference type="PROSITE" id="PS50105">
    <property type="entry name" value="SAM_DOMAIN"/>
    <property type="match status" value="1"/>
</dbReference>
<dbReference type="InterPro" id="IPR013761">
    <property type="entry name" value="SAM/pointed_sf"/>
</dbReference>
<dbReference type="SUPFAM" id="SSF54236">
    <property type="entry name" value="Ubiquitin-like"/>
    <property type="match status" value="1"/>
</dbReference>
<feature type="region of interest" description="Disordered" evidence="2">
    <location>
        <begin position="282"/>
        <end position="315"/>
    </location>
</feature>
<dbReference type="InterPro" id="IPR001660">
    <property type="entry name" value="SAM"/>
</dbReference>
<dbReference type="SMART" id="SM00454">
    <property type="entry name" value="SAM"/>
    <property type="match status" value="1"/>
</dbReference>
<dbReference type="Gene3D" id="1.10.150.50">
    <property type="entry name" value="Transcription Factor, Ets-1"/>
    <property type="match status" value="1"/>
</dbReference>